<dbReference type="OrthoDB" id="114034at2157"/>
<protein>
    <recommendedName>
        <fullName evidence="6 19">Tetrahydromethanopterin S-methyltransferase subunit B</fullName>
        <ecNumber evidence="18 19">7.2.1.4</ecNumber>
    </recommendedName>
    <alternativeName>
        <fullName evidence="16 19">N5-methyltetrahydromethanopterin--coenzyme M methyltransferase subunit B</fullName>
    </alternativeName>
</protein>
<comment type="subcellular location">
    <subcellularLocation>
        <location evidence="2 19">Cell membrane</location>
        <topology evidence="2 19">Single-pass membrane protein</topology>
    </subcellularLocation>
</comment>
<evidence type="ECO:0000256" key="15">
    <source>
        <dbReference type="ARBA" id="ARBA00023136"/>
    </source>
</evidence>
<evidence type="ECO:0000256" key="10">
    <source>
        <dbReference type="ARBA" id="ARBA00022679"/>
    </source>
</evidence>
<keyword evidence="12 19" id="KW-1278">Translocase</keyword>
<evidence type="ECO:0000256" key="3">
    <source>
        <dbReference type="ARBA" id="ARBA00004839"/>
    </source>
</evidence>
<dbReference type="EMBL" id="JXOJ01000001">
    <property type="protein sequence ID" value="KLK89245.1"/>
    <property type="molecule type" value="Genomic_DNA"/>
</dbReference>
<dbReference type="Pfam" id="PF05440">
    <property type="entry name" value="MtrB"/>
    <property type="match status" value="1"/>
</dbReference>
<evidence type="ECO:0000256" key="16">
    <source>
        <dbReference type="ARBA" id="ARBA00029818"/>
    </source>
</evidence>
<organism evidence="20 21">
    <name type="scientific">Methanoculleus sediminis</name>
    <dbReference type="NCBI Taxonomy" id="1550566"/>
    <lineage>
        <taxon>Archaea</taxon>
        <taxon>Methanobacteriati</taxon>
        <taxon>Methanobacteriota</taxon>
        <taxon>Stenosarchaea group</taxon>
        <taxon>Methanomicrobia</taxon>
        <taxon>Methanomicrobiales</taxon>
        <taxon>Methanomicrobiaceae</taxon>
        <taxon>Methanoculleus</taxon>
    </lineage>
</organism>
<keyword evidence="21" id="KW-1185">Reference proteome</keyword>
<reference evidence="20 21" key="1">
    <citation type="journal article" date="2015" name="Int. J. Syst. Evol. Microbiol.">
        <title>Methanoculleus sediminis sp. nov., a methanogen from sediments near a submarine mud volcano.</title>
        <authorList>
            <person name="Chen S.C."/>
            <person name="Chen M.F."/>
            <person name="Lai M.C."/>
            <person name="Weng C.Y."/>
            <person name="Wu S.Y."/>
            <person name="Lin S."/>
            <person name="Yang T.F."/>
            <person name="Chen P.C."/>
        </authorList>
    </citation>
    <scope>NUCLEOTIDE SEQUENCE [LARGE SCALE GENOMIC DNA]</scope>
    <source>
        <strain evidence="20 21">S3Fa</strain>
    </source>
</reference>
<dbReference type="GO" id="GO:0030269">
    <property type="term" value="F:tetrahydromethanopterin S-methyltransferase activity"/>
    <property type="evidence" value="ECO:0007669"/>
    <property type="project" value="UniProtKB-UniRule"/>
</dbReference>
<dbReference type="InterPro" id="IPR008690">
    <property type="entry name" value="MtrB_MeTrfase"/>
</dbReference>
<evidence type="ECO:0000256" key="14">
    <source>
        <dbReference type="ARBA" id="ARBA00022994"/>
    </source>
</evidence>
<keyword evidence="11 19" id="KW-0812">Transmembrane</keyword>
<evidence type="ECO:0000256" key="12">
    <source>
        <dbReference type="ARBA" id="ARBA00022967"/>
    </source>
</evidence>
<evidence type="ECO:0000256" key="6">
    <source>
        <dbReference type="ARBA" id="ARBA00015127"/>
    </source>
</evidence>
<dbReference type="GO" id="GO:0006730">
    <property type="term" value="P:one-carbon metabolic process"/>
    <property type="evidence" value="ECO:0007669"/>
    <property type="project" value="UniProtKB-UniRule"/>
</dbReference>
<dbReference type="EC" id="7.2.1.4" evidence="18 19"/>
<dbReference type="GO" id="GO:0032259">
    <property type="term" value="P:methylation"/>
    <property type="evidence" value="ECO:0007669"/>
    <property type="project" value="UniProtKB-KW"/>
</dbReference>
<dbReference type="UniPathway" id="UPA00640">
    <property type="reaction ID" value="UER00698"/>
</dbReference>
<dbReference type="GO" id="GO:0005886">
    <property type="term" value="C:plasma membrane"/>
    <property type="evidence" value="ECO:0007669"/>
    <property type="project" value="UniProtKB-SubCell"/>
</dbReference>
<dbReference type="Proteomes" id="UP000035301">
    <property type="component" value="Unassembled WGS sequence"/>
</dbReference>
<dbReference type="PATRIC" id="fig|1550566.3.peg.437"/>
<feature type="transmembrane region" description="Helical" evidence="19">
    <location>
        <begin position="74"/>
        <end position="93"/>
    </location>
</feature>
<evidence type="ECO:0000256" key="17">
    <source>
        <dbReference type="ARBA" id="ARBA00044880"/>
    </source>
</evidence>
<dbReference type="STRING" id="1550566.SZ63_02080"/>
<dbReference type="PIRSF" id="PIRSF005518">
    <property type="entry name" value="MtrB"/>
    <property type="match status" value="1"/>
</dbReference>
<keyword evidence="13 19" id="KW-1133">Transmembrane helix</keyword>
<evidence type="ECO:0000256" key="11">
    <source>
        <dbReference type="ARBA" id="ARBA00022692"/>
    </source>
</evidence>
<name>A0A0H1R1Z8_9EURY</name>
<evidence type="ECO:0000256" key="8">
    <source>
        <dbReference type="ARBA" id="ARBA00022563"/>
    </source>
</evidence>
<evidence type="ECO:0000256" key="5">
    <source>
        <dbReference type="ARBA" id="ARBA00011616"/>
    </source>
</evidence>
<evidence type="ECO:0000313" key="20">
    <source>
        <dbReference type="EMBL" id="KLK89245.1"/>
    </source>
</evidence>
<dbReference type="AlphaFoldDB" id="A0A0H1R1Z8"/>
<comment type="caution">
    <text evidence="20">The sequence shown here is derived from an EMBL/GenBank/DDBJ whole genome shotgun (WGS) entry which is preliminary data.</text>
</comment>
<evidence type="ECO:0000256" key="19">
    <source>
        <dbReference type="HAMAP-Rule" id="MF_01094"/>
    </source>
</evidence>
<keyword evidence="8 19" id="KW-0554">One-carbon metabolism</keyword>
<evidence type="ECO:0000256" key="2">
    <source>
        <dbReference type="ARBA" id="ARBA00004162"/>
    </source>
</evidence>
<keyword evidence="10 19" id="KW-0808">Transferase</keyword>
<evidence type="ECO:0000313" key="21">
    <source>
        <dbReference type="Proteomes" id="UP000035301"/>
    </source>
</evidence>
<accession>A0A0H1R1Z8</accession>
<evidence type="ECO:0000256" key="4">
    <source>
        <dbReference type="ARBA" id="ARBA00010027"/>
    </source>
</evidence>
<evidence type="ECO:0000256" key="9">
    <source>
        <dbReference type="ARBA" id="ARBA00022603"/>
    </source>
</evidence>
<evidence type="ECO:0000256" key="13">
    <source>
        <dbReference type="ARBA" id="ARBA00022989"/>
    </source>
</evidence>
<proteinExistence type="inferred from homology"/>
<comment type="subunit">
    <text evidence="5 19">The complex is composed of 8 subunits; MtrA, MtrB, MtrC, MtrD, MtrE, MtrF, MtrG and MtrH.</text>
</comment>
<comment type="similarity">
    <text evidence="4 19">Belongs to the MtrB family.</text>
</comment>
<dbReference type="NCBIfam" id="TIGR04166">
    <property type="entry name" value="methano_MtrB"/>
    <property type="match status" value="1"/>
</dbReference>
<evidence type="ECO:0000256" key="1">
    <source>
        <dbReference type="ARBA" id="ARBA00002533"/>
    </source>
</evidence>
<comment type="pathway">
    <text evidence="3 19">One-carbon metabolism; methanogenesis from CO(2); methyl-coenzyme M from 5,10-methylene-5,6,7,8-tetrahydromethanopterin: step 2/2.</text>
</comment>
<comment type="catalytic activity">
    <reaction evidence="17 19">
        <text>5-methyl-5,6,7,8-tetrahydromethanopterin + coenzyme M + 2 Na(+)(in) = 5,6,7,8-tetrahydromethanopterin + methyl-coenzyme M + 2 Na(+)(out)</text>
        <dbReference type="Rhea" id="RHEA:53492"/>
        <dbReference type="ChEBI" id="CHEBI:29101"/>
        <dbReference type="ChEBI" id="CHEBI:58103"/>
        <dbReference type="ChEBI" id="CHEBI:58116"/>
        <dbReference type="ChEBI" id="CHEBI:58286"/>
        <dbReference type="ChEBI" id="CHEBI:58319"/>
        <dbReference type="EC" id="7.2.1.4"/>
    </reaction>
</comment>
<keyword evidence="15 19" id="KW-0472">Membrane</keyword>
<keyword evidence="14 19" id="KW-0484">Methanogenesis</keyword>
<evidence type="ECO:0000256" key="7">
    <source>
        <dbReference type="ARBA" id="ARBA00022475"/>
    </source>
</evidence>
<dbReference type="RefSeq" id="WP_048180297.1">
    <property type="nucleotide sequence ID" value="NZ_JXOJ01000001.1"/>
</dbReference>
<dbReference type="HAMAP" id="MF_01094">
    <property type="entry name" value="MtrB"/>
    <property type="match status" value="1"/>
</dbReference>
<keyword evidence="7 19" id="KW-1003">Cell membrane</keyword>
<evidence type="ECO:0000256" key="18">
    <source>
        <dbReference type="ARBA" id="ARBA00044970"/>
    </source>
</evidence>
<dbReference type="GO" id="GO:0019386">
    <property type="term" value="P:methanogenesis, from carbon dioxide"/>
    <property type="evidence" value="ECO:0007669"/>
    <property type="project" value="UniProtKB-UniRule"/>
</dbReference>
<keyword evidence="9 19" id="KW-0489">Methyltransferase</keyword>
<gene>
    <name evidence="19" type="primary">mtrB</name>
    <name evidence="20" type="ORF">SZ63_02080</name>
</gene>
<sequence length="94" mass="9787">MAYVQVLPEFGLVVDPMVGVVTTAGVSYTPVLEQVTELEKITDDLVGMLSGEGNFLASFPNREGVLNVAGGVTAFWYGMAIGLLVAGVVVLGLL</sequence>
<comment type="function">
    <text evidence="1 19">Part of a complex that catalyzes the formation of methyl-coenzyme M and tetrahydromethanopterin from coenzyme M and methyl-tetrahydromethanopterin. This is an energy-conserving, sodium-ion translocating step.</text>
</comment>